<organism evidence="2 3">
    <name type="scientific">Pseudomonas frederiksbergensis</name>
    <dbReference type="NCBI Taxonomy" id="104087"/>
    <lineage>
        <taxon>Bacteria</taxon>
        <taxon>Pseudomonadati</taxon>
        <taxon>Pseudomonadota</taxon>
        <taxon>Gammaproteobacteria</taxon>
        <taxon>Pseudomonadales</taxon>
        <taxon>Pseudomonadaceae</taxon>
        <taxon>Pseudomonas</taxon>
    </lineage>
</organism>
<gene>
    <name evidence="2" type="ORF">BK662_10295</name>
</gene>
<feature type="transmembrane region" description="Helical" evidence="1">
    <location>
        <begin position="42"/>
        <end position="62"/>
    </location>
</feature>
<dbReference type="RefSeq" id="WP_123358037.1">
    <property type="nucleotide sequence ID" value="NZ_MOBM01000012.1"/>
</dbReference>
<sequence>MIKLRKKITNPMTIIAIFAALSETSAAVSLPFLDNEERALYVWFLISFPFYLLFLFFATLNFNYRSLYAPSDFEKEEHFIKVMDNADHSENNPSRVTHESSAPHHVRLPVPLKDLHIVDARWIHKKMAFSALVESIQHPPDNPAQVIVFLTCTDSDKLLKDNTLKHWKQIKKQNSSTFCISYNLSSQGVRVVG</sequence>
<name>A0A423HUJ1_9PSED</name>
<proteinExistence type="predicted"/>
<evidence type="ECO:0000313" key="3">
    <source>
        <dbReference type="Proteomes" id="UP000284002"/>
    </source>
</evidence>
<evidence type="ECO:0000256" key="1">
    <source>
        <dbReference type="SAM" id="Phobius"/>
    </source>
</evidence>
<dbReference type="Proteomes" id="UP000284002">
    <property type="component" value="Unassembled WGS sequence"/>
</dbReference>
<accession>A0A423HUJ1</accession>
<dbReference type="AlphaFoldDB" id="A0A423HUJ1"/>
<dbReference type="EMBL" id="MOBM01000012">
    <property type="protein sequence ID" value="RON16885.1"/>
    <property type="molecule type" value="Genomic_DNA"/>
</dbReference>
<evidence type="ECO:0000313" key="2">
    <source>
        <dbReference type="EMBL" id="RON16885.1"/>
    </source>
</evidence>
<comment type="caution">
    <text evidence="2">The sequence shown here is derived from an EMBL/GenBank/DDBJ whole genome shotgun (WGS) entry which is preliminary data.</text>
</comment>
<keyword evidence="1" id="KW-1133">Transmembrane helix</keyword>
<keyword evidence="1" id="KW-0472">Membrane</keyword>
<keyword evidence="1" id="KW-0812">Transmembrane</keyword>
<protein>
    <submittedName>
        <fullName evidence="2">Uncharacterized protein</fullName>
    </submittedName>
</protein>
<reference evidence="2 3" key="1">
    <citation type="submission" date="2016-10" db="EMBL/GenBank/DDBJ databases">
        <title>Comparative genome analysis of multiple Pseudomonas spp. focuses on biocontrol and plant growth promoting traits.</title>
        <authorList>
            <person name="Tao X.-Y."/>
            <person name="Taylor C.G."/>
        </authorList>
    </citation>
    <scope>NUCLEOTIDE SEQUENCE [LARGE SCALE GENOMIC DNA]</scope>
    <source>
        <strain evidence="2 3">36C6</strain>
    </source>
</reference>